<dbReference type="PANTHER" id="PTHR24006">
    <property type="entry name" value="UBIQUITIN CARBOXYL-TERMINAL HYDROLASE"/>
    <property type="match status" value="1"/>
</dbReference>
<dbReference type="InterPro" id="IPR028889">
    <property type="entry name" value="USP"/>
</dbReference>
<feature type="domain" description="USP" evidence="2">
    <location>
        <begin position="480"/>
        <end position="979"/>
    </location>
</feature>
<dbReference type="InterPro" id="IPR001394">
    <property type="entry name" value="Peptidase_C19_UCH"/>
</dbReference>
<evidence type="ECO:0000313" key="4">
    <source>
        <dbReference type="Proteomes" id="UP000265120"/>
    </source>
</evidence>
<dbReference type="InParanoid" id="A0A3P8X049"/>
<dbReference type="InterPro" id="IPR049407">
    <property type="entry name" value="Usp38-like_N"/>
</dbReference>
<dbReference type="Proteomes" id="UP000265120">
    <property type="component" value="Chromosome 9"/>
</dbReference>
<reference evidence="3" key="2">
    <citation type="submission" date="2025-08" db="UniProtKB">
        <authorList>
            <consortium name="Ensembl"/>
        </authorList>
    </citation>
    <scope>IDENTIFICATION</scope>
</reference>
<dbReference type="Pfam" id="PF00443">
    <property type="entry name" value="UCH"/>
    <property type="match status" value="1"/>
</dbReference>
<dbReference type="GO" id="GO:0016579">
    <property type="term" value="P:protein deubiquitination"/>
    <property type="evidence" value="ECO:0007669"/>
    <property type="project" value="InterPro"/>
</dbReference>
<dbReference type="GO" id="GO:0005829">
    <property type="term" value="C:cytosol"/>
    <property type="evidence" value="ECO:0007669"/>
    <property type="project" value="TreeGrafter"/>
</dbReference>
<evidence type="ECO:0000313" key="3">
    <source>
        <dbReference type="Ensembl" id="ENSCSEP00000033033.1"/>
    </source>
</evidence>
<evidence type="ECO:0000259" key="2">
    <source>
        <dbReference type="PROSITE" id="PS50235"/>
    </source>
</evidence>
<dbReference type="PANTHER" id="PTHR24006:SF710">
    <property type="entry name" value="UBIQUITIN CARBOXYL-TERMINAL HYDROLASE 38"/>
    <property type="match status" value="1"/>
</dbReference>
<dbReference type="CDD" id="cd02664">
    <property type="entry name" value="Peptidase_C19H"/>
    <property type="match status" value="1"/>
</dbReference>
<keyword evidence="4" id="KW-1185">Reference proteome</keyword>
<organism evidence="3 4">
    <name type="scientific">Cynoglossus semilaevis</name>
    <name type="common">Tongue sole</name>
    <dbReference type="NCBI Taxonomy" id="244447"/>
    <lineage>
        <taxon>Eukaryota</taxon>
        <taxon>Metazoa</taxon>
        <taxon>Chordata</taxon>
        <taxon>Craniata</taxon>
        <taxon>Vertebrata</taxon>
        <taxon>Euteleostomi</taxon>
        <taxon>Actinopterygii</taxon>
        <taxon>Neopterygii</taxon>
        <taxon>Teleostei</taxon>
        <taxon>Neoteleostei</taxon>
        <taxon>Acanthomorphata</taxon>
        <taxon>Carangaria</taxon>
        <taxon>Pleuronectiformes</taxon>
        <taxon>Pleuronectoidei</taxon>
        <taxon>Cynoglossidae</taxon>
        <taxon>Cynoglossinae</taxon>
        <taxon>Cynoglossus</taxon>
    </lineage>
</organism>
<feature type="region of interest" description="Disordered" evidence="1">
    <location>
        <begin position="668"/>
        <end position="715"/>
    </location>
</feature>
<dbReference type="InterPro" id="IPR050164">
    <property type="entry name" value="Peptidase_C19"/>
</dbReference>
<proteinExistence type="predicted"/>
<dbReference type="PROSITE" id="PS50235">
    <property type="entry name" value="USP_3"/>
    <property type="match status" value="1"/>
</dbReference>
<feature type="region of interest" description="Disordered" evidence="1">
    <location>
        <begin position="809"/>
        <end position="847"/>
    </location>
</feature>
<dbReference type="GO" id="GO:0005634">
    <property type="term" value="C:nucleus"/>
    <property type="evidence" value="ECO:0007669"/>
    <property type="project" value="TreeGrafter"/>
</dbReference>
<dbReference type="Ensembl" id="ENSCSET00000033457.1">
    <property type="protein sequence ID" value="ENSCSEP00000033033.1"/>
    <property type="gene ID" value="ENSCSEG00000021205.1"/>
</dbReference>
<dbReference type="InterPro" id="IPR038765">
    <property type="entry name" value="Papain-like_cys_pep_sf"/>
</dbReference>
<feature type="region of interest" description="Disordered" evidence="1">
    <location>
        <begin position="1028"/>
        <end position="1061"/>
    </location>
</feature>
<dbReference type="InterPro" id="IPR033840">
    <property type="entry name" value="USP38"/>
</dbReference>
<dbReference type="GeneTree" id="ENSGT00940000158403"/>
<dbReference type="GO" id="GO:0004843">
    <property type="term" value="F:cysteine-type deubiquitinase activity"/>
    <property type="evidence" value="ECO:0007669"/>
    <property type="project" value="InterPro"/>
</dbReference>
<name>A0A3P8X049_CYNSE</name>
<dbReference type="AlphaFoldDB" id="A0A3P8X049"/>
<reference evidence="3" key="3">
    <citation type="submission" date="2025-09" db="UniProtKB">
        <authorList>
            <consortium name="Ensembl"/>
        </authorList>
    </citation>
    <scope>IDENTIFICATION</scope>
</reference>
<dbReference type="SUPFAM" id="SSF54001">
    <property type="entry name" value="Cysteine proteinases"/>
    <property type="match status" value="1"/>
</dbReference>
<protein>
    <submittedName>
        <fullName evidence="3">Ubiquitin specific peptidase 38</fullName>
    </submittedName>
</protein>
<dbReference type="Gene3D" id="3.90.70.10">
    <property type="entry name" value="Cysteine proteinases"/>
    <property type="match status" value="1"/>
</dbReference>
<evidence type="ECO:0000256" key="1">
    <source>
        <dbReference type="SAM" id="MobiDB-lite"/>
    </source>
</evidence>
<reference evidence="3 4" key="1">
    <citation type="journal article" date="2014" name="Nat. Genet.">
        <title>Whole-genome sequence of a flatfish provides insights into ZW sex chromosome evolution and adaptation to a benthic lifestyle.</title>
        <authorList>
            <person name="Chen S."/>
            <person name="Zhang G."/>
            <person name="Shao C."/>
            <person name="Huang Q."/>
            <person name="Liu G."/>
            <person name="Zhang P."/>
            <person name="Song W."/>
            <person name="An N."/>
            <person name="Chalopin D."/>
            <person name="Volff J.N."/>
            <person name="Hong Y."/>
            <person name="Li Q."/>
            <person name="Sha Z."/>
            <person name="Zhou H."/>
            <person name="Xie M."/>
            <person name="Yu Q."/>
            <person name="Liu Y."/>
            <person name="Xiang H."/>
            <person name="Wang N."/>
            <person name="Wu K."/>
            <person name="Yang C."/>
            <person name="Zhou Q."/>
            <person name="Liao X."/>
            <person name="Yang L."/>
            <person name="Hu Q."/>
            <person name="Zhang J."/>
            <person name="Meng L."/>
            <person name="Jin L."/>
            <person name="Tian Y."/>
            <person name="Lian J."/>
            <person name="Yang J."/>
            <person name="Miao G."/>
            <person name="Liu S."/>
            <person name="Liang Z."/>
            <person name="Yan F."/>
            <person name="Li Y."/>
            <person name="Sun B."/>
            <person name="Zhang H."/>
            <person name="Zhang J."/>
            <person name="Zhu Y."/>
            <person name="Du M."/>
            <person name="Zhao Y."/>
            <person name="Schartl M."/>
            <person name="Tang Q."/>
            <person name="Wang J."/>
        </authorList>
    </citation>
    <scope>NUCLEOTIDE SEQUENCE</scope>
</reference>
<dbReference type="InterPro" id="IPR016024">
    <property type="entry name" value="ARM-type_fold"/>
</dbReference>
<dbReference type="STRING" id="244447.ENSCSEP00000033033"/>
<dbReference type="SUPFAM" id="SSF48371">
    <property type="entry name" value="ARM repeat"/>
    <property type="match status" value="1"/>
</dbReference>
<feature type="compositionally biased region" description="Low complexity" evidence="1">
    <location>
        <begin position="697"/>
        <end position="711"/>
    </location>
</feature>
<dbReference type="FunCoup" id="A0A3P8X049">
    <property type="interactions" value="1023"/>
</dbReference>
<accession>A0A3P8X049</accession>
<feature type="region of interest" description="Disordered" evidence="1">
    <location>
        <begin position="583"/>
        <end position="607"/>
    </location>
</feature>
<dbReference type="InterPro" id="IPR018200">
    <property type="entry name" value="USP_CS"/>
</dbReference>
<dbReference type="PROSITE" id="PS00973">
    <property type="entry name" value="USP_2"/>
    <property type="match status" value="1"/>
</dbReference>
<dbReference type="OMA" id="AFVCDSV"/>
<dbReference type="GO" id="GO:0006511">
    <property type="term" value="P:ubiquitin-dependent protein catabolic process"/>
    <property type="evidence" value="ECO:0007669"/>
    <property type="project" value="InterPro"/>
</dbReference>
<feature type="compositionally biased region" description="Polar residues" evidence="1">
    <location>
        <begin position="1028"/>
        <end position="1046"/>
    </location>
</feature>
<dbReference type="Pfam" id="PF21246">
    <property type="entry name" value="Usp38-like_N"/>
    <property type="match status" value="1"/>
</dbReference>
<sequence length="1072" mass="119519">MSYFKKVCEYSSGNFVSNLYMSTRYVAICCLQTVIMDKILEGLVSSDHSVTVKKAIVKKVVEAAEKEVTEQQCQALFTLTTRLILLGEDAFEKQIGLQVLDAYARYHRPEFEHFFSKDFVLSLLQQGYGELNHKDPAIIEYIHTCLRLLISCPSVLEIFSIIQVEVLRMVCERPEPAVCARLSTLLSDFVQCIPKNKSGVLFCQQLVRTISYFHCFSSQEQELREYVGQVTKVSTLLQNIWKAEPTTLLPSLQEVFAIISSTDPAFEPSIALASLVQHIPIQMITVLIKSLTTDQNVKDANMTKALCRMIDWLSWPLAQHVNTWIIALLKGLAAVQKFTILIDVTLLKIELVFSRLWYPIVRQGALAVLSHMLLSFQHSPEAFHLVVPHVVHLVQSLRTDGLPTSKAFLLQFTELIHCMMYQYSGFPDLYDHILEAIKDLPKPEEEKIKMVLNQSAWTSQSNSFMSGLLRQAGKSETGKTGLVNLGNTCFMNSIIQTLFMATDFRRHVLSLHLNGSSTLMKNLQLLFAILAHTQRAAYAPRNFLDASLPPWFNMGSQQDCSEYLRFLLDRLHEEERTLQAIESAKPKDATGEHACSNGPTGQASLEEGEKLPLHEAEPKPCDDGKTLIERMFGGRLITGIRCTQCNSISEKEEPFTDLSLAFCPATSQNVPQPEGPSKEPAVSSQGCVNGGSETLEPGSARSPASSVPSVPMTNEPPLSVPDLVNYFLAPETLDEDNAYYCEKCNSLQRAEKTLKLVSAPEYLILTLLRFSYDAKCHVRRKILDNVTIPALMTLPVHVHAKSVKSPSVVPPFLQTEPPESSENLAKKLKPSQKEEVEEEQQKEEKEIMDGVEHTRREEELSILSVPYVLTSVVMHSGMSSESGHYYSYGRDISGVDMAQHTAEQFVRKEDSGNGQVEACSSVSTVSEKEQGDKQINRVQEADWLLFNDSRVTFTSFQSVQNITNRFPKDTAYVLLYRKQDLQGRDENGGLMANGMSAEPPLHKELLDAIIKDNKLYLQEQELNARTQALQAPSSSCSFRPNGSDDNNPPGSCGPSGGGGGGGGFSTISRLVF</sequence>
<dbReference type="PROSITE" id="PS00972">
    <property type="entry name" value="USP_1"/>
    <property type="match status" value="1"/>
</dbReference>